<dbReference type="InterPro" id="IPR036409">
    <property type="entry name" value="Aldolase_II/adducin_N_sf"/>
</dbReference>
<dbReference type="RefSeq" id="WP_285674322.1">
    <property type="nucleotide sequence ID" value="NZ_BSYI01000050.1"/>
</dbReference>
<keyword evidence="5" id="KW-1185">Reference proteome</keyword>
<name>A0ABQ6LSM6_9RHOB</name>
<feature type="domain" description="Class II aldolase/adducin N-terminal" evidence="3">
    <location>
        <begin position="16"/>
        <end position="190"/>
    </location>
</feature>
<dbReference type="Pfam" id="PF00596">
    <property type="entry name" value="Aldolase_II"/>
    <property type="match status" value="1"/>
</dbReference>
<keyword evidence="2" id="KW-0456">Lyase</keyword>
<reference evidence="4 5" key="1">
    <citation type="submission" date="2023-04" db="EMBL/GenBank/DDBJ databases">
        <title>Marinoamorphus aggregata gen. nov., sp. Nov., isolate from tissue of brittle star Ophioplocus japonicus.</title>
        <authorList>
            <person name="Kawano K."/>
            <person name="Sawayama S."/>
            <person name="Nakagawa S."/>
        </authorList>
    </citation>
    <scope>NUCLEOTIDE SEQUENCE [LARGE SCALE GENOMIC DNA]</scope>
    <source>
        <strain evidence="4 5">NKW23</strain>
    </source>
</reference>
<gene>
    <name evidence="4" type="ORF">LNKW23_42950</name>
</gene>
<dbReference type="SUPFAM" id="SSF53639">
    <property type="entry name" value="AraD/HMP-PK domain-like"/>
    <property type="match status" value="1"/>
</dbReference>
<dbReference type="Gene3D" id="3.40.225.10">
    <property type="entry name" value="Class II aldolase/adducin N-terminal domain"/>
    <property type="match status" value="1"/>
</dbReference>
<organism evidence="4 5">
    <name type="scientific">Paralimibaculum aggregatum</name>
    <dbReference type="NCBI Taxonomy" id="3036245"/>
    <lineage>
        <taxon>Bacteria</taxon>
        <taxon>Pseudomonadati</taxon>
        <taxon>Pseudomonadota</taxon>
        <taxon>Alphaproteobacteria</taxon>
        <taxon>Rhodobacterales</taxon>
        <taxon>Paracoccaceae</taxon>
        <taxon>Paralimibaculum</taxon>
    </lineage>
</organism>
<dbReference type="Proteomes" id="UP001239909">
    <property type="component" value="Unassembled WGS sequence"/>
</dbReference>
<dbReference type="PANTHER" id="PTHR22789">
    <property type="entry name" value="FUCULOSE PHOSPHATE ALDOLASE"/>
    <property type="match status" value="1"/>
</dbReference>
<evidence type="ECO:0000256" key="2">
    <source>
        <dbReference type="ARBA" id="ARBA00023239"/>
    </source>
</evidence>
<dbReference type="InterPro" id="IPR050197">
    <property type="entry name" value="Aldolase_class_II_sugar_metab"/>
</dbReference>
<keyword evidence="1" id="KW-0479">Metal-binding</keyword>
<sequence>MADTAPAAPTEAALRAALAESYLYLSRHGLLELNSGNVSCRFGDGILISPNGASAETIRPGSFVAVAADGSAAGSGRPSSETPMHLAVYARVPEAGAIVHTHSDHCTALACCGLGIPGFHYLVGGFGGDDIPCVPYATFGSAELAELAGAALARRKGCLLGNHGAICHDRDIAAAAARAHRLESIARQYLLARQAGTPLTLTAENWRDYHAMAAKFRYG</sequence>
<evidence type="ECO:0000256" key="1">
    <source>
        <dbReference type="ARBA" id="ARBA00022723"/>
    </source>
</evidence>
<comment type="caution">
    <text evidence="4">The sequence shown here is derived from an EMBL/GenBank/DDBJ whole genome shotgun (WGS) entry which is preliminary data.</text>
</comment>
<dbReference type="PANTHER" id="PTHR22789:SF0">
    <property type="entry name" value="3-OXO-TETRONATE 4-PHOSPHATE DECARBOXYLASE-RELATED"/>
    <property type="match status" value="1"/>
</dbReference>
<proteinExistence type="predicted"/>
<protein>
    <submittedName>
        <fullName evidence="4">Class II aldolase/adducin family protein</fullName>
    </submittedName>
</protein>
<evidence type="ECO:0000259" key="3">
    <source>
        <dbReference type="SMART" id="SM01007"/>
    </source>
</evidence>
<dbReference type="InterPro" id="IPR001303">
    <property type="entry name" value="Aldolase_II/adducin_N"/>
</dbReference>
<dbReference type="EMBL" id="BSYI01000050">
    <property type="protein sequence ID" value="GMG85079.1"/>
    <property type="molecule type" value="Genomic_DNA"/>
</dbReference>
<evidence type="ECO:0000313" key="5">
    <source>
        <dbReference type="Proteomes" id="UP001239909"/>
    </source>
</evidence>
<evidence type="ECO:0000313" key="4">
    <source>
        <dbReference type="EMBL" id="GMG85079.1"/>
    </source>
</evidence>
<dbReference type="SMART" id="SM01007">
    <property type="entry name" value="Aldolase_II"/>
    <property type="match status" value="1"/>
</dbReference>
<accession>A0ABQ6LSM6</accession>